<comment type="subcellular location">
    <subcellularLocation>
        <location evidence="1">Nucleus</location>
        <location evidence="1">Nucleolus</location>
    </subcellularLocation>
</comment>
<feature type="compositionally biased region" description="Acidic residues" evidence="8">
    <location>
        <begin position="82"/>
        <end position="93"/>
    </location>
</feature>
<keyword evidence="3 7" id="KW-0853">WD repeat</keyword>
<feature type="compositionally biased region" description="Basic and acidic residues" evidence="8">
    <location>
        <begin position="1"/>
        <end position="14"/>
    </location>
</feature>
<evidence type="ECO:0000313" key="10">
    <source>
        <dbReference type="Proteomes" id="UP001430953"/>
    </source>
</evidence>
<feature type="region of interest" description="Disordered" evidence="8">
    <location>
        <begin position="1"/>
        <end position="23"/>
    </location>
</feature>
<dbReference type="GO" id="GO:0032040">
    <property type="term" value="C:small-subunit processome"/>
    <property type="evidence" value="ECO:0007669"/>
    <property type="project" value="TreeGrafter"/>
</dbReference>
<keyword evidence="5" id="KW-0539">Nucleus</keyword>
<evidence type="ECO:0000256" key="7">
    <source>
        <dbReference type="PROSITE-ProRule" id="PRU00221"/>
    </source>
</evidence>
<dbReference type="GO" id="GO:0034388">
    <property type="term" value="C:Pwp2p-containing subcomplex of 90S preribosome"/>
    <property type="evidence" value="ECO:0007669"/>
    <property type="project" value="TreeGrafter"/>
</dbReference>
<evidence type="ECO:0000256" key="4">
    <source>
        <dbReference type="ARBA" id="ARBA00022737"/>
    </source>
</evidence>
<dbReference type="InterPro" id="IPR015943">
    <property type="entry name" value="WD40/YVTN_repeat-like_dom_sf"/>
</dbReference>
<dbReference type="SMART" id="SM00320">
    <property type="entry name" value="WD40"/>
    <property type="match status" value="4"/>
</dbReference>
<evidence type="ECO:0000256" key="3">
    <source>
        <dbReference type="ARBA" id="ARBA00022574"/>
    </source>
</evidence>
<accession>A0AAW2ENQ8</accession>
<evidence type="ECO:0008006" key="11">
    <source>
        <dbReference type="Google" id="ProtNLM"/>
    </source>
</evidence>
<evidence type="ECO:0000256" key="1">
    <source>
        <dbReference type="ARBA" id="ARBA00004604"/>
    </source>
</evidence>
<dbReference type="EMBL" id="JADYXP020000021">
    <property type="protein sequence ID" value="KAL0103477.1"/>
    <property type="molecule type" value="Genomic_DNA"/>
</dbReference>
<evidence type="ECO:0000256" key="2">
    <source>
        <dbReference type="ARBA" id="ARBA00022552"/>
    </source>
</evidence>
<dbReference type="PANTHER" id="PTHR18359:SF0">
    <property type="entry name" value="U3 SMALL NUCLEOLAR RNA-ASSOCIATED PROTEIN 18 HOMOLOG"/>
    <property type="match status" value="1"/>
</dbReference>
<proteinExistence type="inferred from homology"/>
<comment type="caution">
    <text evidence="9">The sequence shown here is derived from an EMBL/GenBank/DDBJ whole genome shotgun (WGS) entry which is preliminary data.</text>
</comment>
<keyword evidence="10" id="KW-1185">Reference proteome</keyword>
<feature type="repeat" description="WD" evidence="7">
    <location>
        <begin position="372"/>
        <end position="403"/>
    </location>
</feature>
<evidence type="ECO:0000256" key="5">
    <source>
        <dbReference type="ARBA" id="ARBA00023242"/>
    </source>
</evidence>
<name>A0AAW2ENQ8_9HYME</name>
<dbReference type="AlphaFoldDB" id="A0AAW2ENQ8"/>
<dbReference type="Proteomes" id="UP001430953">
    <property type="component" value="Unassembled WGS sequence"/>
</dbReference>
<evidence type="ECO:0000256" key="8">
    <source>
        <dbReference type="SAM" id="MobiDB-lite"/>
    </source>
</evidence>
<protein>
    <recommendedName>
        <fullName evidence="11">U3 small nucleolar RNA-associated protein 18</fullName>
    </recommendedName>
</protein>
<gene>
    <name evidence="9" type="ORF">PUN28_017613</name>
</gene>
<evidence type="ECO:0000313" key="9">
    <source>
        <dbReference type="EMBL" id="KAL0103477.1"/>
    </source>
</evidence>
<reference evidence="9 10" key="1">
    <citation type="submission" date="2023-03" db="EMBL/GenBank/DDBJ databases">
        <title>High recombination rates correlate with genetic variation in Cardiocondyla obscurior ants.</title>
        <authorList>
            <person name="Errbii M."/>
        </authorList>
    </citation>
    <scope>NUCLEOTIDE SEQUENCE [LARGE SCALE GENOMIC DNA]</scope>
    <source>
        <strain evidence="9">Alpha-2009</strain>
        <tissue evidence="9">Whole body</tissue>
    </source>
</reference>
<feature type="region of interest" description="Disordered" evidence="8">
    <location>
        <begin position="70"/>
        <end position="133"/>
    </location>
</feature>
<keyword evidence="4" id="KW-0677">Repeat</keyword>
<feature type="compositionally biased region" description="Basic and acidic residues" evidence="8">
    <location>
        <begin position="71"/>
        <end position="81"/>
    </location>
</feature>
<dbReference type="Pfam" id="PF00400">
    <property type="entry name" value="WD40"/>
    <property type="match status" value="1"/>
</dbReference>
<dbReference type="GO" id="GO:0006364">
    <property type="term" value="P:rRNA processing"/>
    <property type="evidence" value="ECO:0007669"/>
    <property type="project" value="UniProtKB-KW"/>
</dbReference>
<dbReference type="InterPro" id="IPR036322">
    <property type="entry name" value="WD40_repeat_dom_sf"/>
</dbReference>
<feature type="compositionally biased region" description="Basic and acidic residues" evidence="8">
    <location>
        <begin position="94"/>
        <end position="103"/>
    </location>
</feature>
<dbReference type="Gene3D" id="2.130.10.10">
    <property type="entry name" value="YVTN repeat-like/Quinoprotein amine dehydrogenase"/>
    <property type="match status" value="1"/>
</dbReference>
<dbReference type="InterPro" id="IPR045161">
    <property type="entry name" value="Utp18"/>
</dbReference>
<dbReference type="SUPFAM" id="SSF50978">
    <property type="entry name" value="WD40 repeat-like"/>
    <property type="match status" value="1"/>
</dbReference>
<dbReference type="PANTHER" id="PTHR18359">
    <property type="entry name" value="WD-REPEAT PROTEIN-RELATED"/>
    <property type="match status" value="1"/>
</dbReference>
<evidence type="ECO:0000256" key="6">
    <source>
        <dbReference type="ARBA" id="ARBA00025767"/>
    </source>
</evidence>
<dbReference type="InterPro" id="IPR001680">
    <property type="entry name" value="WD40_rpt"/>
</dbReference>
<sequence length="539" mass="60599">MDEKTVHKETSKRNKTEKRKGARYYESKVLYNRKFTTPLKKKRKNEYDAEEEAKLENIVFGDPNDIIDNLLNDKSETKEGDESVDISEEVDANEDNKSTRKEDSENDDENEVKSDEDISVLSQSSDARPEEKKAAWIDKDDYEYTVDAALSMQNRKLPCERPEKLYTTYLENRYKLFVGTPKWAELKKDDEVNADDLDSDILKHSCHLEAPKLKNLPKNVIDIRALKGLNKSTHTEGPIITSVEFHPSSTVALVAGTSGVLSLFEVNGHTNEKLHSMQFEKFPITKATFMKEGSEILVGSQYYSYCHTYDLMNGKSYKLPLPHRITNMKIYEVSPDGKLIALCGKFGEIHLLHSFTKELIATLKMNSKCRVLAFTPDSKTLITHGDGSEMYIWDLNTRTCINRAIDDGSLSCASLAVSPSGQFVATGSAQGVVNLYDIKTVLEDQSPTPLKIMKNLVTSVTSVKFNPTSEILSVASADKHNAFKMLHLPSFTVFSNFPTLQTNIGFPQAIAFSPGSGYLSISNRTGSALLYRLRHYGNY</sequence>
<dbReference type="PROSITE" id="PS50082">
    <property type="entry name" value="WD_REPEATS_2"/>
    <property type="match status" value="1"/>
</dbReference>
<keyword evidence="2" id="KW-0698">rRNA processing</keyword>
<comment type="similarity">
    <text evidence="6">Belongs to the WD repeat UTP18 family.</text>
</comment>
<organism evidence="9 10">
    <name type="scientific">Cardiocondyla obscurior</name>
    <dbReference type="NCBI Taxonomy" id="286306"/>
    <lineage>
        <taxon>Eukaryota</taxon>
        <taxon>Metazoa</taxon>
        <taxon>Ecdysozoa</taxon>
        <taxon>Arthropoda</taxon>
        <taxon>Hexapoda</taxon>
        <taxon>Insecta</taxon>
        <taxon>Pterygota</taxon>
        <taxon>Neoptera</taxon>
        <taxon>Endopterygota</taxon>
        <taxon>Hymenoptera</taxon>
        <taxon>Apocrita</taxon>
        <taxon>Aculeata</taxon>
        <taxon>Formicoidea</taxon>
        <taxon>Formicidae</taxon>
        <taxon>Myrmicinae</taxon>
        <taxon>Cardiocondyla</taxon>
    </lineage>
</organism>